<sequence length="160" mass="17229">MTKTWASGGDIDNISLDISGKSTQAEKEAQSEQLQTERHPHKASIRVRRTALDPPKRHNTTTNSVAYDDCCHATGLGCPISQTCTPHRQDNLSVAGATMSSSTAHTEKGQEHDRLASYPRRRTSVATVGGDSRLGRKNMAKAGKTNGTPDDGENDGAHMM</sequence>
<feature type="compositionally biased region" description="Basic and acidic residues" evidence="1">
    <location>
        <begin position="105"/>
        <end position="115"/>
    </location>
</feature>
<name>A0A317YB39_MAIZE</name>
<evidence type="ECO:0000313" key="2">
    <source>
        <dbReference type="EMBL" id="PWZ55840.1"/>
    </source>
</evidence>
<accession>A0A317YB39</accession>
<gene>
    <name evidence="2" type="ORF">Zm00014a_001975</name>
</gene>
<feature type="region of interest" description="Disordered" evidence="1">
    <location>
        <begin position="97"/>
        <end position="160"/>
    </location>
</feature>
<dbReference type="EMBL" id="NCVQ01000001">
    <property type="protein sequence ID" value="PWZ55840.1"/>
    <property type="molecule type" value="Genomic_DNA"/>
</dbReference>
<evidence type="ECO:0000256" key="1">
    <source>
        <dbReference type="SAM" id="MobiDB-lite"/>
    </source>
</evidence>
<proteinExistence type="predicted"/>
<dbReference type="Proteomes" id="UP000251960">
    <property type="component" value="Chromosome 1"/>
</dbReference>
<reference evidence="2" key="1">
    <citation type="journal article" date="2018" name="Nat. Genet.">
        <title>Extensive intraspecific gene order and gene structural variations between Mo17 and other maize genomes.</title>
        <authorList>
            <person name="Sun S."/>
            <person name="Zhou Y."/>
            <person name="Chen J."/>
            <person name="Shi J."/>
            <person name="Zhao H."/>
            <person name="Zhao H."/>
            <person name="Song W."/>
            <person name="Zhang M."/>
            <person name="Cui Y."/>
            <person name="Dong X."/>
            <person name="Liu H."/>
            <person name="Ma X."/>
            <person name="Jiao Y."/>
            <person name="Wang B."/>
            <person name="Wei X."/>
            <person name="Stein J.C."/>
            <person name="Glaubitz J.C."/>
            <person name="Lu F."/>
            <person name="Yu G."/>
            <person name="Liang C."/>
            <person name="Fengler K."/>
            <person name="Li B."/>
            <person name="Rafalski A."/>
            <person name="Schnable P.S."/>
            <person name="Ware D.H."/>
            <person name="Buckler E.S."/>
            <person name="Lai J."/>
        </authorList>
    </citation>
    <scope>NUCLEOTIDE SEQUENCE [LARGE SCALE GENOMIC DNA]</scope>
    <source>
        <tissue evidence="2">Seedling</tissue>
    </source>
</reference>
<dbReference type="AlphaFoldDB" id="A0A317YB39"/>
<feature type="compositionally biased region" description="Basic and acidic residues" evidence="1">
    <location>
        <begin position="24"/>
        <end position="38"/>
    </location>
</feature>
<protein>
    <submittedName>
        <fullName evidence="2">Uncharacterized protein</fullName>
    </submittedName>
</protein>
<feature type="region of interest" description="Disordered" evidence="1">
    <location>
        <begin position="1"/>
        <end position="63"/>
    </location>
</feature>
<feature type="compositionally biased region" description="Basic residues" evidence="1">
    <location>
        <begin position="39"/>
        <end position="49"/>
    </location>
</feature>
<comment type="caution">
    <text evidence="2">The sequence shown here is derived from an EMBL/GenBank/DDBJ whole genome shotgun (WGS) entry which is preliminary data.</text>
</comment>
<organism evidence="2">
    <name type="scientific">Zea mays</name>
    <name type="common">Maize</name>
    <dbReference type="NCBI Taxonomy" id="4577"/>
    <lineage>
        <taxon>Eukaryota</taxon>
        <taxon>Viridiplantae</taxon>
        <taxon>Streptophyta</taxon>
        <taxon>Embryophyta</taxon>
        <taxon>Tracheophyta</taxon>
        <taxon>Spermatophyta</taxon>
        <taxon>Magnoliopsida</taxon>
        <taxon>Liliopsida</taxon>
        <taxon>Poales</taxon>
        <taxon>Poaceae</taxon>
        <taxon>PACMAD clade</taxon>
        <taxon>Panicoideae</taxon>
        <taxon>Andropogonodae</taxon>
        <taxon>Andropogoneae</taxon>
        <taxon>Tripsacinae</taxon>
        <taxon>Zea</taxon>
    </lineage>
</organism>